<dbReference type="PANTHER" id="PTHR18968:SF170">
    <property type="entry name" value="ACETOLACTATE SYNTHASE ISOZYME 1 LARGE SUBUNIT"/>
    <property type="match status" value="1"/>
</dbReference>
<gene>
    <name evidence="4" type="primary">ilvB_2</name>
    <name evidence="4" type="ORF">NCTC10786_05747</name>
</gene>
<feature type="region of interest" description="Disordered" evidence="2">
    <location>
        <begin position="138"/>
        <end position="159"/>
    </location>
</feature>
<protein>
    <submittedName>
        <fullName evidence="4">Acetolactate synthase catalytic subunit</fullName>
        <ecNumber evidence="4">2.2.1.6</ecNumber>
    </submittedName>
</protein>
<evidence type="ECO:0000313" key="4">
    <source>
        <dbReference type="EMBL" id="SQB40641.1"/>
    </source>
</evidence>
<dbReference type="InterPro" id="IPR011766">
    <property type="entry name" value="TPP_enzyme_TPP-bd"/>
</dbReference>
<dbReference type="SUPFAM" id="SSF52518">
    <property type="entry name" value="Thiamin diphosphate-binding fold (THDP-binding)"/>
    <property type="match status" value="1"/>
</dbReference>
<reference evidence="4 5" key="1">
    <citation type="submission" date="2018-06" db="EMBL/GenBank/DDBJ databases">
        <authorList>
            <consortium name="Pathogen Informatics"/>
            <person name="Doyle S."/>
        </authorList>
    </citation>
    <scope>NUCLEOTIDE SEQUENCE [LARGE SCALE GENOMIC DNA]</scope>
    <source>
        <strain evidence="4 5">NCTC10786</strain>
    </source>
</reference>
<organism evidence="4 5">
    <name type="scientific">Citrobacter koseri</name>
    <name type="common">Citrobacter diversus</name>
    <dbReference type="NCBI Taxonomy" id="545"/>
    <lineage>
        <taxon>Bacteria</taxon>
        <taxon>Pseudomonadati</taxon>
        <taxon>Pseudomonadota</taxon>
        <taxon>Gammaproteobacteria</taxon>
        <taxon>Enterobacterales</taxon>
        <taxon>Enterobacteriaceae</taxon>
        <taxon>Citrobacter</taxon>
    </lineage>
</organism>
<dbReference type="PANTHER" id="PTHR18968">
    <property type="entry name" value="THIAMINE PYROPHOSPHATE ENZYMES"/>
    <property type="match status" value="1"/>
</dbReference>
<feature type="domain" description="Thiamine pyrophosphate enzyme TPP-binding" evidence="3">
    <location>
        <begin position="85"/>
        <end position="116"/>
    </location>
</feature>
<name>A0A2X2WR38_CITKO</name>
<comment type="similarity">
    <text evidence="1">Belongs to the TPP enzyme family.</text>
</comment>
<sequence length="159" mass="17762">MDIDRAELGKIKQPHVAIQADVDDVLAQLIPHIEAQPREEWHQLVADLQREFPCAIPEASDPLSHYGLINAVAACVDDSAIITTDVGQHQMWAAQAYPLNRPRQWLTSRRAGDDGFWLACGDWRGAGEPGQESVVLLRRRQPDDEYSGDGEPPAKTNWM</sequence>
<dbReference type="GO" id="GO:0030976">
    <property type="term" value="F:thiamine pyrophosphate binding"/>
    <property type="evidence" value="ECO:0007669"/>
    <property type="project" value="InterPro"/>
</dbReference>
<dbReference type="GO" id="GO:0003984">
    <property type="term" value="F:acetolactate synthase activity"/>
    <property type="evidence" value="ECO:0007669"/>
    <property type="project" value="UniProtKB-EC"/>
</dbReference>
<dbReference type="InterPro" id="IPR029061">
    <property type="entry name" value="THDP-binding"/>
</dbReference>
<dbReference type="SUPFAM" id="SSF52467">
    <property type="entry name" value="DHS-like NAD/FAD-binding domain"/>
    <property type="match status" value="1"/>
</dbReference>
<dbReference type="Gene3D" id="3.40.50.1220">
    <property type="entry name" value="TPP-binding domain"/>
    <property type="match status" value="1"/>
</dbReference>
<dbReference type="EC" id="2.2.1.6" evidence="4"/>
<dbReference type="Pfam" id="PF02775">
    <property type="entry name" value="TPP_enzyme_C"/>
    <property type="match status" value="1"/>
</dbReference>
<dbReference type="AlphaFoldDB" id="A0A2X2WR38"/>
<dbReference type="InterPro" id="IPR045229">
    <property type="entry name" value="TPP_enz"/>
</dbReference>
<dbReference type="GO" id="GO:0009099">
    <property type="term" value="P:L-valine biosynthetic process"/>
    <property type="evidence" value="ECO:0007669"/>
    <property type="project" value="TreeGrafter"/>
</dbReference>
<evidence type="ECO:0000313" key="5">
    <source>
        <dbReference type="Proteomes" id="UP000251584"/>
    </source>
</evidence>
<evidence type="ECO:0000259" key="3">
    <source>
        <dbReference type="Pfam" id="PF02775"/>
    </source>
</evidence>
<dbReference type="GO" id="GO:0050660">
    <property type="term" value="F:flavin adenine dinucleotide binding"/>
    <property type="evidence" value="ECO:0007669"/>
    <property type="project" value="TreeGrafter"/>
</dbReference>
<accession>A0A2X2WR38</accession>
<dbReference type="InterPro" id="IPR029035">
    <property type="entry name" value="DHS-like_NAD/FAD-binding_dom"/>
</dbReference>
<keyword evidence="4" id="KW-0808">Transferase</keyword>
<dbReference type="GO" id="GO:0009097">
    <property type="term" value="P:isoleucine biosynthetic process"/>
    <property type="evidence" value="ECO:0007669"/>
    <property type="project" value="TreeGrafter"/>
</dbReference>
<dbReference type="Proteomes" id="UP000251584">
    <property type="component" value="Unassembled WGS sequence"/>
</dbReference>
<evidence type="ECO:0000256" key="2">
    <source>
        <dbReference type="SAM" id="MobiDB-lite"/>
    </source>
</evidence>
<proteinExistence type="inferred from homology"/>
<evidence type="ECO:0000256" key="1">
    <source>
        <dbReference type="ARBA" id="ARBA00007812"/>
    </source>
</evidence>
<dbReference type="GO" id="GO:0005948">
    <property type="term" value="C:acetolactate synthase complex"/>
    <property type="evidence" value="ECO:0007669"/>
    <property type="project" value="TreeGrafter"/>
</dbReference>
<dbReference type="Gene3D" id="3.40.50.970">
    <property type="match status" value="1"/>
</dbReference>
<dbReference type="EMBL" id="UAVY01000010">
    <property type="protein sequence ID" value="SQB40641.1"/>
    <property type="molecule type" value="Genomic_DNA"/>
</dbReference>